<evidence type="ECO:0008006" key="3">
    <source>
        <dbReference type="Google" id="ProtNLM"/>
    </source>
</evidence>
<dbReference type="Proteomes" id="UP001500842">
    <property type="component" value="Unassembled WGS sequence"/>
</dbReference>
<protein>
    <recommendedName>
        <fullName evidence="3">Arsenate reductase</fullName>
    </recommendedName>
</protein>
<dbReference type="RefSeq" id="WP_141005094.1">
    <property type="nucleotide sequence ID" value="NZ_BAAAOR010000007.1"/>
</dbReference>
<dbReference type="EMBL" id="BAAAOR010000007">
    <property type="protein sequence ID" value="GAA1506624.1"/>
    <property type="molecule type" value="Genomic_DNA"/>
</dbReference>
<proteinExistence type="predicted"/>
<keyword evidence="2" id="KW-1185">Reference proteome</keyword>
<gene>
    <name evidence="1" type="ORF">GCM10009788_08150</name>
</gene>
<comment type="caution">
    <text evidence="1">The sequence shown here is derived from an EMBL/GenBank/DDBJ whole genome shotgun (WGS) entry which is preliminary data.</text>
</comment>
<accession>A0ABN1ZXL4</accession>
<evidence type="ECO:0000313" key="1">
    <source>
        <dbReference type="EMBL" id="GAA1506624.1"/>
    </source>
</evidence>
<evidence type="ECO:0000313" key="2">
    <source>
        <dbReference type="Proteomes" id="UP001500842"/>
    </source>
</evidence>
<reference evidence="1 2" key="1">
    <citation type="journal article" date="2019" name="Int. J. Syst. Evol. Microbiol.">
        <title>The Global Catalogue of Microorganisms (GCM) 10K type strain sequencing project: providing services to taxonomists for standard genome sequencing and annotation.</title>
        <authorList>
            <consortium name="The Broad Institute Genomics Platform"/>
            <consortium name="The Broad Institute Genome Sequencing Center for Infectious Disease"/>
            <person name="Wu L."/>
            <person name="Ma J."/>
        </authorList>
    </citation>
    <scope>NUCLEOTIDE SEQUENCE [LARGE SCALE GENOMIC DNA]</scope>
    <source>
        <strain evidence="1 2">JCM 14942</strain>
    </source>
</reference>
<organism evidence="1 2">
    <name type="scientific">Nocardioides humi</name>
    <dbReference type="NCBI Taxonomy" id="449461"/>
    <lineage>
        <taxon>Bacteria</taxon>
        <taxon>Bacillati</taxon>
        <taxon>Actinomycetota</taxon>
        <taxon>Actinomycetes</taxon>
        <taxon>Propionibacteriales</taxon>
        <taxon>Nocardioidaceae</taxon>
        <taxon>Nocardioides</taxon>
    </lineage>
</organism>
<name>A0ABN1ZXL4_9ACTN</name>
<sequence>MTSDWVPEACTLPTVEQPLRRREFDDLFRYDVRSVVRTSPTRTRLDLRPSPEAAERAAGLAVRETGCCSFFSFGLAIADGTVAVEVATSEGHADVLAALTERAEALAGSGS</sequence>